<feature type="domain" description="Guanylate kinase-like" evidence="5">
    <location>
        <begin position="35"/>
        <end position="125"/>
    </location>
</feature>
<evidence type="ECO:0000256" key="3">
    <source>
        <dbReference type="ARBA" id="ARBA00023136"/>
    </source>
</evidence>
<evidence type="ECO:0000256" key="2">
    <source>
        <dbReference type="ARBA" id="ARBA00022737"/>
    </source>
</evidence>
<dbReference type="Gene3D" id="2.20.70.10">
    <property type="match status" value="2"/>
</dbReference>
<protein>
    <submittedName>
        <fullName evidence="6">WW domain protein</fullName>
    </submittedName>
</protein>
<dbReference type="CDD" id="cd00201">
    <property type="entry name" value="WW"/>
    <property type="match status" value="1"/>
</dbReference>
<dbReference type="SMART" id="SM00456">
    <property type="entry name" value="WW"/>
    <property type="match status" value="1"/>
</dbReference>
<dbReference type="GO" id="GO:0016020">
    <property type="term" value="C:membrane"/>
    <property type="evidence" value="ECO:0007669"/>
    <property type="project" value="UniProtKB-SubCell"/>
</dbReference>
<dbReference type="Pfam" id="PF00625">
    <property type="entry name" value="Guanylate_kin"/>
    <property type="match status" value="1"/>
</dbReference>
<organism evidence="6 7">
    <name type="scientific">Teladorsagia circumcincta</name>
    <name type="common">Brown stomach worm</name>
    <name type="synonym">Ostertagia circumcincta</name>
    <dbReference type="NCBI Taxonomy" id="45464"/>
    <lineage>
        <taxon>Eukaryota</taxon>
        <taxon>Metazoa</taxon>
        <taxon>Ecdysozoa</taxon>
        <taxon>Nematoda</taxon>
        <taxon>Chromadorea</taxon>
        <taxon>Rhabditida</taxon>
        <taxon>Rhabditina</taxon>
        <taxon>Rhabditomorpha</taxon>
        <taxon>Strongyloidea</taxon>
        <taxon>Trichostrongylidae</taxon>
        <taxon>Teladorsagia</taxon>
    </lineage>
</organism>
<feature type="domain" description="WW" evidence="4">
    <location>
        <begin position="144"/>
        <end position="177"/>
    </location>
</feature>
<gene>
    <name evidence="6" type="ORF">TELCIR_04579</name>
</gene>
<dbReference type="InterPro" id="IPR027417">
    <property type="entry name" value="P-loop_NTPase"/>
</dbReference>
<keyword evidence="2" id="KW-0677">Repeat</keyword>
<dbReference type="OrthoDB" id="2020426at2759"/>
<dbReference type="AlphaFoldDB" id="A0A2G9UT70"/>
<sequence>MLECWPKCIFVAWETALQQLCKKGQFIKFTTCISEKVGQVSGMLRTEVTRLLEKLCQENDQIAIEIVPADTTRPPRDGEIDGEHYRFVSVDEFKRLQTEGLLLEHGTYQGDPAPKDFIAGHLYGTPRPEECYEGTAMVSCSNKGPLPPNWEIGYAENGDKYFIDHNSGTTTWEDPRDLPPGWEQVDDPEYGTFFVE</sequence>
<evidence type="ECO:0000259" key="5">
    <source>
        <dbReference type="PROSITE" id="PS50052"/>
    </source>
</evidence>
<dbReference type="PANTHER" id="PTHR10316:SF40">
    <property type="entry name" value="LD27118P"/>
    <property type="match status" value="1"/>
</dbReference>
<dbReference type="InterPro" id="IPR001202">
    <property type="entry name" value="WW_dom"/>
</dbReference>
<keyword evidence="3" id="KW-0472">Membrane</keyword>
<dbReference type="GO" id="GO:0005737">
    <property type="term" value="C:cytoplasm"/>
    <property type="evidence" value="ECO:0007669"/>
    <property type="project" value="TreeGrafter"/>
</dbReference>
<dbReference type="PROSITE" id="PS50052">
    <property type="entry name" value="GUANYLATE_KINASE_2"/>
    <property type="match status" value="1"/>
</dbReference>
<dbReference type="InterPro" id="IPR008144">
    <property type="entry name" value="Guanylate_kin-like_dom"/>
</dbReference>
<dbReference type="InterPro" id="IPR020590">
    <property type="entry name" value="Guanylate_kinase_CS"/>
</dbReference>
<name>A0A2G9UT70_TELCI</name>
<comment type="subcellular location">
    <subcellularLocation>
        <location evidence="1">Membrane</location>
        <topology evidence="1">Peripheral membrane protein</topology>
    </subcellularLocation>
</comment>
<keyword evidence="7" id="KW-1185">Reference proteome</keyword>
<dbReference type="SUPFAM" id="SSF51045">
    <property type="entry name" value="WW domain"/>
    <property type="match status" value="1"/>
</dbReference>
<reference evidence="6" key="1">
    <citation type="submission" date="2015-09" db="EMBL/GenBank/DDBJ databases">
        <title>Draft genome of the parasitic nematode Teladorsagia circumcincta isolate WARC Sus (inbred).</title>
        <authorList>
            <person name="Mitreva M."/>
        </authorList>
    </citation>
    <scope>NUCLEOTIDE SEQUENCE [LARGE SCALE GENOMIC DNA]</scope>
    <source>
        <strain evidence="6">S</strain>
    </source>
</reference>
<dbReference type="Gene3D" id="3.40.50.300">
    <property type="entry name" value="P-loop containing nucleotide triphosphate hydrolases"/>
    <property type="match status" value="1"/>
</dbReference>
<dbReference type="InterPro" id="IPR036020">
    <property type="entry name" value="WW_dom_sf"/>
</dbReference>
<dbReference type="SUPFAM" id="SSF52540">
    <property type="entry name" value="P-loop containing nucleoside triphosphate hydrolases"/>
    <property type="match status" value="1"/>
</dbReference>
<dbReference type="InterPro" id="IPR008145">
    <property type="entry name" value="GK/Ca_channel_bsu"/>
</dbReference>
<dbReference type="EMBL" id="KZ345457">
    <property type="protein sequence ID" value="PIO73451.1"/>
    <property type="molecule type" value="Genomic_DNA"/>
</dbReference>
<evidence type="ECO:0000313" key="6">
    <source>
        <dbReference type="EMBL" id="PIO73451.1"/>
    </source>
</evidence>
<dbReference type="PROSITE" id="PS00856">
    <property type="entry name" value="GUANYLATE_KINASE_1"/>
    <property type="match status" value="1"/>
</dbReference>
<dbReference type="Proteomes" id="UP000230423">
    <property type="component" value="Unassembled WGS sequence"/>
</dbReference>
<evidence type="ECO:0000259" key="4">
    <source>
        <dbReference type="PROSITE" id="PS50020"/>
    </source>
</evidence>
<proteinExistence type="predicted"/>
<evidence type="ECO:0000313" key="7">
    <source>
        <dbReference type="Proteomes" id="UP000230423"/>
    </source>
</evidence>
<accession>A0A2G9UT70</accession>
<dbReference type="PROSITE" id="PS01159">
    <property type="entry name" value="WW_DOMAIN_1"/>
    <property type="match status" value="1"/>
</dbReference>
<dbReference type="PANTHER" id="PTHR10316">
    <property type="entry name" value="MEMBRANE ASSOCIATED GUANYLATE KINASE-RELATED"/>
    <property type="match status" value="1"/>
</dbReference>
<dbReference type="GO" id="GO:0007165">
    <property type="term" value="P:signal transduction"/>
    <property type="evidence" value="ECO:0007669"/>
    <property type="project" value="TreeGrafter"/>
</dbReference>
<dbReference type="Pfam" id="PF00397">
    <property type="entry name" value="WW"/>
    <property type="match status" value="1"/>
</dbReference>
<dbReference type="PROSITE" id="PS50020">
    <property type="entry name" value="WW_DOMAIN_2"/>
    <property type="match status" value="1"/>
</dbReference>
<evidence type="ECO:0000256" key="1">
    <source>
        <dbReference type="ARBA" id="ARBA00004170"/>
    </source>
</evidence>